<dbReference type="SUPFAM" id="SSF52151">
    <property type="entry name" value="FabD/lysophospholipase-like"/>
    <property type="match status" value="1"/>
</dbReference>
<dbReference type="InterPro" id="IPR014031">
    <property type="entry name" value="Ketoacyl_synth_C"/>
</dbReference>
<name>A0A9Q8QTR3_9HYPO</name>
<dbReference type="OrthoDB" id="329835at2759"/>
<dbReference type="SUPFAM" id="SSF53901">
    <property type="entry name" value="Thiolase-like"/>
    <property type="match status" value="2"/>
</dbReference>
<evidence type="ECO:0000259" key="3">
    <source>
        <dbReference type="PROSITE" id="PS52004"/>
    </source>
</evidence>
<feature type="domain" description="Ketosynthase family 3 (KS3)" evidence="3">
    <location>
        <begin position="187"/>
        <end position="546"/>
    </location>
</feature>
<dbReference type="PROSITE" id="PS52004">
    <property type="entry name" value="KS3_2"/>
    <property type="match status" value="1"/>
</dbReference>
<dbReference type="InterPro" id="IPR016036">
    <property type="entry name" value="Malonyl_transacylase_ACP-bd"/>
</dbReference>
<dbReference type="SMART" id="SM00825">
    <property type="entry name" value="PKS_KS"/>
    <property type="match status" value="1"/>
</dbReference>
<dbReference type="Gene3D" id="3.40.47.10">
    <property type="match status" value="2"/>
</dbReference>
<organism evidence="4 5">
    <name type="scientific">Purpureocillium takamizusanense</name>
    <dbReference type="NCBI Taxonomy" id="2060973"/>
    <lineage>
        <taxon>Eukaryota</taxon>
        <taxon>Fungi</taxon>
        <taxon>Dikarya</taxon>
        <taxon>Ascomycota</taxon>
        <taxon>Pezizomycotina</taxon>
        <taxon>Sordariomycetes</taxon>
        <taxon>Hypocreomycetidae</taxon>
        <taxon>Hypocreales</taxon>
        <taxon>Ophiocordycipitaceae</taxon>
        <taxon>Purpureocillium</taxon>
    </lineage>
</organism>
<evidence type="ECO:0000256" key="2">
    <source>
        <dbReference type="ARBA" id="ARBA00022553"/>
    </source>
</evidence>
<dbReference type="GO" id="GO:0006633">
    <property type="term" value="P:fatty acid biosynthetic process"/>
    <property type="evidence" value="ECO:0007669"/>
    <property type="project" value="TreeGrafter"/>
</dbReference>
<dbReference type="GO" id="GO:0044550">
    <property type="term" value="P:secondary metabolite biosynthetic process"/>
    <property type="evidence" value="ECO:0007669"/>
    <property type="project" value="TreeGrafter"/>
</dbReference>
<reference evidence="4" key="1">
    <citation type="submission" date="2021-11" db="EMBL/GenBank/DDBJ databases">
        <title>Purpureocillium_takamizusanense_genome.</title>
        <authorList>
            <person name="Nguyen N.-H."/>
        </authorList>
    </citation>
    <scope>NUCLEOTIDE SEQUENCE</scope>
    <source>
        <strain evidence="4">PT3</strain>
    </source>
</reference>
<gene>
    <name evidence="4" type="ORF">JDV02_010275</name>
</gene>
<dbReference type="GeneID" id="72072219"/>
<dbReference type="SUPFAM" id="SSF55048">
    <property type="entry name" value="Probable ACP-binding domain of malonyl-CoA ACP transacylase"/>
    <property type="match status" value="1"/>
</dbReference>
<evidence type="ECO:0000313" key="4">
    <source>
        <dbReference type="EMBL" id="UNI24539.1"/>
    </source>
</evidence>
<sequence length="943" mass="103248">MESSEPTVCFSALWPSSKAKGEIKKVAAEVHEPFEDKLASFPQSYVGVRMDVCSWTITAPKGMAKSLMRQLTAEGVTAKEIDVQGRFHHSDNYATFRKLVGICTSVHMLQFRDSHPLVPLRRNDSGDLAMKEMPLHEMALQCILIEKAEWYTTMTRSAAAMIQGAEVSSVKGKATVLVMGSVDCIPRSIMAASPLQVLRPSGAGRMYHRYPTDSIAIIGMSCRFPNSETPQKFWDILQAKKIASVLPDTDSFDARFFGNTPREVEYMDPQHRLGLHLAYEALESGGHFSPSSSATKDIGCYVGMSSCDYDDESNCRAATAFSFTGTARAFASGRITHFFGLTGPSEAIDTAYGYRRSEGGGFVLLKRLSSAVADNDRILGVLAASAVNSSKGNRSITLPSSESQSDLYKHVLQRAGMHPCQVSYIEAHGTGTQKGDPIECQSIRQVFGQNPQLQLPRLRLGSVKGNIGHGGGASGVAAVVKVLLMLQHRLIPPQANFAVLNPAIPSLEEANMEIPQHLSPWEGSFRAALVNNYGASGTNVAMIMCQPPRTPFERTTSETAKPLLYPILISAHSTASLRRYCSALLRLLETHHGTLGNTLLPSVAFQLAQCQNHSLVHRITSSAGSSDELRALLRTTIDRDDAAPWKPRENPKPVVFVFAGQTGGRPLLSQEVYQESILLRRHLDRCDRALQTIGLHSIFPYIFEADSIFDLVTLHCMLFSLQYSVASSWIDTGLEVKALVGHSFGQLTALCVAGVLDVRDALKLISGRALLIQNKWSAEPGRMLSVDADAATVEGIIGSMLDGEKVEIACLNAPSNLVVAGTEAAIAKFEKAAHSSDINVRQLQVTHAFHSNLVDCIMHDYLQIIQDLPLKNPIIPIEPCSKSADAWANITPDLIARQSRDPVYFTEAILRIEQRLGPFLGRRPRRPIPSTRYSFTVQTQWHP</sequence>
<dbReference type="AlphaFoldDB" id="A0A9Q8QTR3"/>
<dbReference type="CDD" id="cd00833">
    <property type="entry name" value="PKS"/>
    <property type="match status" value="1"/>
</dbReference>
<dbReference type="Proteomes" id="UP000829364">
    <property type="component" value="Chromosome 12"/>
</dbReference>
<dbReference type="InterPro" id="IPR014030">
    <property type="entry name" value="Ketoacyl_synth_N"/>
</dbReference>
<dbReference type="Gene3D" id="3.30.70.3290">
    <property type="match status" value="1"/>
</dbReference>
<keyword evidence="5" id="KW-1185">Reference proteome</keyword>
<dbReference type="KEGG" id="ptkz:JDV02_010275"/>
<evidence type="ECO:0000256" key="1">
    <source>
        <dbReference type="ARBA" id="ARBA00022450"/>
    </source>
</evidence>
<dbReference type="Pfam" id="PF00109">
    <property type="entry name" value="ketoacyl-synt"/>
    <property type="match status" value="2"/>
</dbReference>
<dbReference type="EMBL" id="CP086365">
    <property type="protein sequence ID" value="UNI24539.1"/>
    <property type="molecule type" value="Genomic_DNA"/>
</dbReference>
<evidence type="ECO:0000313" key="5">
    <source>
        <dbReference type="Proteomes" id="UP000829364"/>
    </source>
</evidence>
<dbReference type="InterPro" id="IPR050091">
    <property type="entry name" value="PKS_NRPS_Biosynth_Enz"/>
</dbReference>
<dbReference type="SMART" id="SM00827">
    <property type="entry name" value="PKS_AT"/>
    <property type="match status" value="1"/>
</dbReference>
<dbReference type="RefSeq" id="XP_047848020.1">
    <property type="nucleotide sequence ID" value="XM_047992007.1"/>
</dbReference>
<dbReference type="PANTHER" id="PTHR43775">
    <property type="entry name" value="FATTY ACID SYNTHASE"/>
    <property type="match status" value="1"/>
</dbReference>
<keyword evidence="1" id="KW-0596">Phosphopantetheine</keyword>
<dbReference type="GO" id="GO:0004312">
    <property type="term" value="F:fatty acid synthase activity"/>
    <property type="evidence" value="ECO:0007669"/>
    <property type="project" value="TreeGrafter"/>
</dbReference>
<dbReference type="Pfam" id="PF00698">
    <property type="entry name" value="Acyl_transf_1"/>
    <property type="match status" value="1"/>
</dbReference>
<dbReference type="InterPro" id="IPR020841">
    <property type="entry name" value="PKS_Beta-ketoAc_synthase_dom"/>
</dbReference>
<accession>A0A9Q8QTR3</accession>
<dbReference type="InterPro" id="IPR001227">
    <property type="entry name" value="Ac_transferase_dom_sf"/>
</dbReference>
<protein>
    <submittedName>
        <fullName evidence="4">Type I Iterative PKS</fullName>
    </submittedName>
</protein>
<dbReference type="InterPro" id="IPR016035">
    <property type="entry name" value="Acyl_Trfase/lysoPLipase"/>
</dbReference>
<proteinExistence type="predicted"/>
<keyword evidence="2" id="KW-0597">Phosphoprotein</keyword>
<dbReference type="PANTHER" id="PTHR43775:SF21">
    <property type="entry name" value="NON-REDUCING POLYKETIDE SYNTHASE AUSA-RELATED"/>
    <property type="match status" value="1"/>
</dbReference>
<dbReference type="Gene3D" id="3.40.366.10">
    <property type="entry name" value="Malonyl-Coenzyme A Acyl Carrier Protein, domain 2"/>
    <property type="match status" value="1"/>
</dbReference>
<dbReference type="InterPro" id="IPR016039">
    <property type="entry name" value="Thiolase-like"/>
</dbReference>
<dbReference type="InterPro" id="IPR014043">
    <property type="entry name" value="Acyl_transferase_dom"/>
</dbReference>
<dbReference type="Pfam" id="PF02801">
    <property type="entry name" value="Ketoacyl-synt_C"/>
    <property type="match status" value="1"/>
</dbReference>